<evidence type="ECO:0000313" key="10">
    <source>
        <dbReference type="EMBL" id="SHE80556.1"/>
    </source>
</evidence>
<dbReference type="STRING" id="1124188.SAMN05444377_101296"/>
<dbReference type="Proteomes" id="UP000184147">
    <property type="component" value="Unassembled WGS sequence"/>
</dbReference>
<evidence type="ECO:0000256" key="1">
    <source>
        <dbReference type="ARBA" id="ARBA00013260"/>
    </source>
</evidence>
<comment type="catalytic activity">
    <reaction evidence="7 8">
        <text>an N-acyl-L-alpha-aminoacyl-tRNA + H2O = an N-acyl-L-amino acid + a tRNA + H(+)</text>
        <dbReference type="Rhea" id="RHEA:54448"/>
        <dbReference type="Rhea" id="RHEA-COMP:10123"/>
        <dbReference type="Rhea" id="RHEA-COMP:13883"/>
        <dbReference type="ChEBI" id="CHEBI:15377"/>
        <dbReference type="ChEBI" id="CHEBI:15378"/>
        <dbReference type="ChEBI" id="CHEBI:59874"/>
        <dbReference type="ChEBI" id="CHEBI:78442"/>
        <dbReference type="ChEBI" id="CHEBI:138191"/>
        <dbReference type="EC" id="3.1.1.29"/>
    </reaction>
</comment>
<dbReference type="AlphaFoldDB" id="A0A1M4WH56"/>
<feature type="site" description="Stabilizes the basic form of H active site to accept a proton" evidence="7">
    <location>
        <position position="92"/>
    </location>
</feature>
<dbReference type="NCBIfam" id="TIGR00447">
    <property type="entry name" value="pth"/>
    <property type="match status" value="1"/>
</dbReference>
<comment type="subcellular location">
    <subcellularLocation>
        <location evidence="7">Cytoplasm</location>
    </subcellularLocation>
</comment>
<dbReference type="PROSITE" id="PS01195">
    <property type="entry name" value="PEPT_TRNA_HYDROL_1"/>
    <property type="match status" value="1"/>
</dbReference>
<reference evidence="10 11" key="1">
    <citation type="submission" date="2016-11" db="EMBL/GenBank/DDBJ databases">
        <authorList>
            <person name="Jaros S."/>
            <person name="Januszkiewicz K."/>
            <person name="Wedrychowicz H."/>
        </authorList>
    </citation>
    <scope>NUCLEOTIDE SEQUENCE [LARGE SCALE GENOMIC DNA]</scope>
    <source>
        <strain evidence="10 11">DSM 25660</strain>
    </source>
</reference>
<feature type="binding site" evidence="7">
    <location>
        <position position="65"/>
    </location>
    <ligand>
        <name>tRNA</name>
        <dbReference type="ChEBI" id="CHEBI:17843"/>
    </ligand>
</feature>
<evidence type="ECO:0000256" key="7">
    <source>
        <dbReference type="HAMAP-Rule" id="MF_00083"/>
    </source>
</evidence>
<dbReference type="EC" id="3.1.1.29" evidence="1 7"/>
<evidence type="ECO:0000256" key="2">
    <source>
        <dbReference type="ARBA" id="ARBA00022555"/>
    </source>
</evidence>
<evidence type="ECO:0000256" key="5">
    <source>
        <dbReference type="ARBA" id="ARBA00038063"/>
    </source>
</evidence>
<dbReference type="GO" id="GO:0006515">
    <property type="term" value="P:protein quality control for misfolded or incompletely synthesized proteins"/>
    <property type="evidence" value="ECO:0007669"/>
    <property type="project" value="UniProtKB-UniRule"/>
</dbReference>
<evidence type="ECO:0000256" key="4">
    <source>
        <dbReference type="ARBA" id="ARBA00022884"/>
    </source>
</evidence>
<dbReference type="GO" id="GO:0072344">
    <property type="term" value="P:rescue of stalled ribosome"/>
    <property type="evidence" value="ECO:0007669"/>
    <property type="project" value="UniProtKB-UniRule"/>
</dbReference>
<dbReference type="GO" id="GO:0000049">
    <property type="term" value="F:tRNA binding"/>
    <property type="evidence" value="ECO:0007669"/>
    <property type="project" value="UniProtKB-UniRule"/>
</dbReference>
<dbReference type="GO" id="GO:0005737">
    <property type="term" value="C:cytoplasm"/>
    <property type="evidence" value="ECO:0007669"/>
    <property type="project" value="UniProtKB-SubCell"/>
</dbReference>
<dbReference type="EMBL" id="FQVQ01000001">
    <property type="protein sequence ID" value="SHE80556.1"/>
    <property type="molecule type" value="Genomic_DNA"/>
</dbReference>
<feature type="binding site" evidence="7">
    <location>
        <position position="113"/>
    </location>
    <ligand>
        <name>tRNA</name>
        <dbReference type="ChEBI" id="CHEBI:17843"/>
    </ligand>
</feature>
<comment type="subunit">
    <text evidence="7">Monomer.</text>
</comment>
<protein>
    <recommendedName>
        <fullName evidence="6 7">Peptidyl-tRNA hydrolase</fullName>
        <shortName evidence="7">Pth</shortName>
        <ecNumber evidence="1 7">3.1.1.29</ecNumber>
    </recommendedName>
</protein>
<evidence type="ECO:0000256" key="9">
    <source>
        <dbReference type="RuleBase" id="RU004320"/>
    </source>
</evidence>
<keyword evidence="11" id="KW-1185">Reference proteome</keyword>
<comment type="function">
    <text evidence="7">Hydrolyzes ribosome-free peptidyl-tRNAs (with 1 or more amino acids incorporated), which drop off the ribosome during protein synthesis, or as a result of ribosome stalling.</text>
</comment>
<organism evidence="10 11">
    <name type="scientific">Flavobacterium fontis</name>
    <dbReference type="NCBI Taxonomy" id="1124188"/>
    <lineage>
        <taxon>Bacteria</taxon>
        <taxon>Pseudomonadati</taxon>
        <taxon>Bacteroidota</taxon>
        <taxon>Flavobacteriia</taxon>
        <taxon>Flavobacteriales</taxon>
        <taxon>Flavobacteriaceae</taxon>
        <taxon>Flavobacterium</taxon>
    </lineage>
</organism>
<dbReference type="PANTHER" id="PTHR17224">
    <property type="entry name" value="PEPTIDYL-TRNA HYDROLASE"/>
    <property type="match status" value="1"/>
</dbReference>
<proteinExistence type="inferred from homology"/>
<dbReference type="HAMAP" id="MF_00083">
    <property type="entry name" value="Pept_tRNA_hydro_bact"/>
    <property type="match status" value="1"/>
</dbReference>
<name>A0A1M4WH56_9FLAO</name>
<sequence>MKKYLIVGLGNIGAEYVNTRHNIGFKVVDFFAKQENESFQTAKLGELAECKIKGKTVFLLKPNTYMNLSGKAVKYWMDKENIPIENVLVITDDLNLPFGTVRIKAKGSDGGHNGLKNIQAVLATTEYPRFRFGISDQFKKGQQVNYVLGEWDETEKGALPERLALCREAITSFVLAGLSTTMNTFNGK</sequence>
<dbReference type="InterPro" id="IPR001328">
    <property type="entry name" value="Pept_tRNA_hydro"/>
</dbReference>
<dbReference type="Gene3D" id="3.40.50.1470">
    <property type="entry name" value="Peptidyl-tRNA hydrolase"/>
    <property type="match status" value="1"/>
</dbReference>
<keyword evidence="2 7" id="KW-0820">tRNA-binding</keyword>
<feature type="binding site" evidence="7">
    <location>
        <position position="16"/>
    </location>
    <ligand>
        <name>tRNA</name>
        <dbReference type="ChEBI" id="CHEBI:17843"/>
    </ligand>
</feature>
<dbReference type="PROSITE" id="PS01196">
    <property type="entry name" value="PEPT_TRNA_HYDROL_2"/>
    <property type="match status" value="1"/>
</dbReference>
<gene>
    <name evidence="7" type="primary">pth</name>
    <name evidence="10" type="ORF">SAMN05444377_101296</name>
</gene>
<evidence type="ECO:0000256" key="3">
    <source>
        <dbReference type="ARBA" id="ARBA00022801"/>
    </source>
</evidence>
<evidence type="ECO:0000256" key="6">
    <source>
        <dbReference type="ARBA" id="ARBA00050038"/>
    </source>
</evidence>
<keyword evidence="7" id="KW-0963">Cytoplasm</keyword>
<dbReference type="InterPro" id="IPR018171">
    <property type="entry name" value="Pept_tRNA_hydro_CS"/>
</dbReference>
<comment type="function">
    <text evidence="7">Catalyzes the release of premature peptidyl moieties from peptidyl-tRNA molecules trapped in stalled 50S ribosomal subunits, and thus maintains levels of free tRNAs and 50S ribosomes.</text>
</comment>
<keyword evidence="3 7" id="KW-0378">Hydrolase</keyword>
<feature type="active site" description="Proton acceptor" evidence="7">
    <location>
        <position position="21"/>
    </location>
</feature>
<dbReference type="GO" id="GO:0004045">
    <property type="term" value="F:peptidyl-tRNA hydrolase activity"/>
    <property type="evidence" value="ECO:0007669"/>
    <property type="project" value="UniProtKB-UniRule"/>
</dbReference>
<dbReference type="Pfam" id="PF01195">
    <property type="entry name" value="Pept_tRNA_hydro"/>
    <property type="match status" value="1"/>
</dbReference>
<dbReference type="SUPFAM" id="SSF53178">
    <property type="entry name" value="Peptidyl-tRNA hydrolase-like"/>
    <property type="match status" value="1"/>
</dbReference>
<keyword evidence="4 7" id="KW-0694">RNA-binding</keyword>
<dbReference type="FunFam" id="3.40.50.1470:FF:000001">
    <property type="entry name" value="Peptidyl-tRNA hydrolase"/>
    <property type="match status" value="1"/>
</dbReference>
<feature type="site" description="Discriminates between blocked and unblocked aminoacyl-tRNA" evidence="7">
    <location>
        <position position="11"/>
    </location>
</feature>
<accession>A0A1M4WH56</accession>
<feature type="binding site" evidence="7">
    <location>
        <position position="67"/>
    </location>
    <ligand>
        <name>tRNA</name>
        <dbReference type="ChEBI" id="CHEBI:17843"/>
    </ligand>
</feature>
<evidence type="ECO:0000313" key="11">
    <source>
        <dbReference type="Proteomes" id="UP000184147"/>
    </source>
</evidence>
<dbReference type="RefSeq" id="WP_394334040.1">
    <property type="nucleotide sequence ID" value="NZ_FQVQ01000001.1"/>
</dbReference>
<dbReference type="CDD" id="cd00462">
    <property type="entry name" value="PTH"/>
    <property type="match status" value="1"/>
</dbReference>
<evidence type="ECO:0000256" key="8">
    <source>
        <dbReference type="RuleBase" id="RU000673"/>
    </source>
</evidence>
<dbReference type="InterPro" id="IPR036416">
    <property type="entry name" value="Pept_tRNA_hydro_sf"/>
</dbReference>
<dbReference type="PANTHER" id="PTHR17224:SF1">
    <property type="entry name" value="PEPTIDYL-TRNA HYDROLASE"/>
    <property type="match status" value="1"/>
</dbReference>
<comment type="similarity">
    <text evidence="5 7 9">Belongs to the PTH family.</text>
</comment>